<evidence type="ECO:0000259" key="12">
    <source>
        <dbReference type="Pfam" id="PF00905"/>
    </source>
</evidence>
<dbReference type="GO" id="GO:0030288">
    <property type="term" value="C:outer membrane-bounded periplasmic space"/>
    <property type="evidence" value="ECO:0007669"/>
    <property type="project" value="TreeGrafter"/>
</dbReference>
<evidence type="ECO:0000256" key="5">
    <source>
        <dbReference type="ARBA" id="ARBA00022801"/>
    </source>
</evidence>
<evidence type="ECO:0000256" key="8">
    <source>
        <dbReference type="ARBA" id="ARBA00049902"/>
    </source>
</evidence>
<dbReference type="InterPro" id="IPR001460">
    <property type="entry name" value="PCN-bd_Tpept"/>
</dbReference>
<keyword evidence="5" id="KW-0378">Hydrolase</keyword>
<reference evidence="14" key="1">
    <citation type="submission" date="2020-04" db="EMBL/GenBank/DDBJ databases">
        <authorList>
            <person name="Zhang T."/>
        </authorList>
    </citation>
    <scope>NUCLEOTIDE SEQUENCE</scope>
    <source>
        <strain evidence="14">HKST-UBA11</strain>
    </source>
</reference>
<dbReference type="InterPro" id="IPR050396">
    <property type="entry name" value="Glycosyltr_51/Transpeptidase"/>
</dbReference>
<evidence type="ECO:0000256" key="4">
    <source>
        <dbReference type="ARBA" id="ARBA00022679"/>
    </source>
</evidence>
<comment type="catalytic activity">
    <reaction evidence="8">
        <text>[GlcNAc-(1-&gt;4)-Mur2Ac(oyl-L-Ala-gamma-D-Glu-L-Lys-D-Ala-D-Ala)](n)-di-trans,octa-cis-undecaprenyl diphosphate + beta-D-GlcNAc-(1-&gt;4)-Mur2Ac(oyl-L-Ala-gamma-D-Glu-L-Lys-D-Ala-D-Ala)-di-trans,octa-cis-undecaprenyl diphosphate = [GlcNAc-(1-&gt;4)-Mur2Ac(oyl-L-Ala-gamma-D-Glu-L-Lys-D-Ala-D-Ala)](n+1)-di-trans,octa-cis-undecaprenyl diphosphate + di-trans,octa-cis-undecaprenyl diphosphate + H(+)</text>
        <dbReference type="Rhea" id="RHEA:23708"/>
        <dbReference type="Rhea" id="RHEA-COMP:9602"/>
        <dbReference type="Rhea" id="RHEA-COMP:9603"/>
        <dbReference type="ChEBI" id="CHEBI:15378"/>
        <dbReference type="ChEBI" id="CHEBI:58405"/>
        <dbReference type="ChEBI" id="CHEBI:60033"/>
        <dbReference type="ChEBI" id="CHEBI:78435"/>
        <dbReference type="EC" id="2.4.99.28"/>
    </reaction>
</comment>
<dbReference type="GO" id="GO:0009252">
    <property type="term" value="P:peptidoglycan biosynthetic process"/>
    <property type="evidence" value="ECO:0007669"/>
    <property type="project" value="TreeGrafter"/>
</dbReference>
<feature type="compositionally biased region" description="Basic residues" evidence="10">
    <location>
        <begin position="1"/>
        <end position="23"/>
    </location>
</feature>
<dbReference type="Gene3D" id="1.10.3810.10">
    <property type="entry name" value="Biosynthetic peptidoglycan transglycosylase-like"/>
    <property type="match status" value="1"/>
</dbReference>
<evidence type="ECO:0000313" key="14">
    <source>
        <dbReference type="EMBL" id="MCA9385163.1"/>
    </source>
</evidence>
<feature type="domain" description="Glycosyl transferase family 51" evidence="13">
    <location>
        <begin position="109"/>
        <end position="290"/>
    </location>
</feature>
<dbReference type="PANTHER" id="PTHR32282">
    <property type="entry name" value="BINDING PROTEIN TRANSPEPTIDASE, PUTATIVE-RELATED"/>
    <property type="match status" value="1"/>
</dbReference>
<dbReference type="GO" id="GO:0006508">
    <property type="term" value="P:proteolysis"/>
    <property type="evidence" value="ECO:0007669"/>
    <property type="project" value="UniProtKB-KW"/>
</dbReference>
<dbReference type="SUPFAM" id="SSF53955">
    <property type="entry name" value="Lysozyme-like"/>
    <property type="match status" value="1"/>
</dbReference>
<keyword evidence="3" id="KW-0328">Glycosyltransferase</keyword>
<dbReference type="InterPro" id="IPR036950">
    <property type="entry name" value="PBP_transglycosylase"/>
</dbReference>
<keyword evidence="2" id="KW-0645">Protease</keyword>
<keyword evidence="9" id="KW-0175">Coiled coil</keyword>
<comment type="caution">
    <text evidence="14">The sequence shown here is derived from an EMBL/GenBank/DDBJ whole genome shotgun (WGS) entry which is preliminary data.</text>
</comment>
<evidence type="ECO:0000256" key="11">
    <source>
        <dbReference type="SAM" id="Phobius"/>
    </source>
</evidence>
<accession>A0A955L739</accession>
<evidence type="ECO:0000256" key="3">
    <source>
        <dbReference type="ARBA" id="ARBA00022676"/>
    </source>
</evidence>
<dbReference type="SUPFAM" id="SSF56601">
    <property type="entry name" value="beta-lactamase/transpeptidase-like"/>
    <property type="match status" value="1"/>
</dbReference>
<dbReference type="InterPro" id="IPR023346">
    <property type="entry name" value="Lysozyme-like_dom_sf"/>
</dbReference>
<evidence type="ECO:0000256" key="9">
    <source>
        <dbReference type="SAM" id="Coils"/>
    </source>
</evidence>
<feature type="region of interest" description="Disordered" evidence="10">
    <location>
        <begin position="1"/>
        <end position="24"/>
    </location>
</feature>
<keyword evidence="11" id="KW-0812">Transmembrane</keyword>
<reference evidence="14" key="2">
    <citation type="journal article" date="2021" name="Microbiome">
        <title>Successional dynamics and alternative stable states in a saline activated sludge microbial community over 9 years.</title>
        <authorList>
            <person name="Wang Y."/>
            <person name="Ye J."/>
            <person name="Ju F."/>
            <person name="Liu L."/>
            <person name="Boyd J.A."/>
            <person name="Deng Y."/>
            <person name="Parks D.H."/>
            <person name="Jiang X."/>
            <person name="Yin X."/>
            <person name="Woodcroft B.J."/>
            <person name="Tyson G.W."/>
            <person name="Hugenholtz P."/>
            <person name="Polz M.F."/>
            <person name="Zhang T."/>
        </authorList>
    </citation>
    <scope>NUCLEOTIDE SEQUENCE</scope>
    <source>
        <strain evidence="14">HKST-UBA11</strain>
    </source>
</reference>
<evidence type="ECO:0000313" key="15">
    <source>
        <dbReference type="Proteomes" id="UP000754563"/>
    </source>
</evidence>
<dbReference type="Proteomes" id="UP000754563">
    <property type="component" value="Unassembled WGS sequence"/>
</dbReference>
<dbReference type="GO" id="GO:0008955">
    <property type="term" value="F:peptidoglycan glycosyltransferase activity"/>
    <property type="evidence" value="ECO:0007669"/>
    <property type="project" value="UniProtKB-EC"/>
</dbReference>
<sequence>MTNRKSRTLSGRRNKYKSRRPYSSKRSIYNRTRVKRARKNIIKHRLKKYTSSERFEKVAWSSLGFLGVIGMIGAVGFLFWLKNLTQQLPDIHNPFDGLASSTIYAKDGEVLYSVSPSEFSRDLLQVNEQIPEELKWAFLSAEDEAFYEHPGVDFTALTRCVFYKITGGPECGGSTITQQVVLNTVIAREQSYVRKIKDIILALQLERIYDKDQVINIYLNVVPMGGGRLGVKTGSKFYFGKELNDLTLPEMSVLASVVRNPSIYSPTVGSDLESNKANLYDRTAYILDQMIQNIDRINDRIDIVNEENKDKEGYIEQEHITVEDLESAKEEVKNLEYKEPKVDIKAPHFVFYVIKLLQERAYNNGEPFTESDIQTGGLKIYTTLDYSLQEIAEKYVSSSEAGHAGWYRNNYAAHNSALLTLQPDSGEILAMVGSKCYQNNEYIQNCDELDESEGTLFDPDVNILTTLQSPGSTNKAIGYYVAFNEGIISTASVLPDVPINNSLSPGYSPKNWNGGFSGKGDVRSVFAQSLNIPALFLIDAYGVQKYIDTARDFGYTTYGSADGYGPSVILGGTDVKGVEHAQAFGVFANGGDFVEHEVVSRIVDIDGNTIYEHQPKRERIAEPSAVYLVNNVLNPRVSGSLSPVKKITDRDVAGKTGTSENNRDTWFSVWSPEFVTVGWMGNNDNTPMSSQAFGSTSAAPWIQEYMNAIMSEFPNKTPFTRPAGVGSASEACAGGGEEGSDSCSVGLSVAGKAVPSYLEQKSIMVCVDQPDRIARDIDIAGGFAVEKTFTYLKSPSARLQKDVDSYFLGKEDGLPSEECDIERTSNPTVPKGVIISPLPGGTYNDEIFIDARAFLLEGEIEELVFNVGNRQVASTQGSSYSGTASLNGVSDGLQEFEMEIHKASGGITRESFMIYVGTGGNVGSLSLAGPGSIPSNGSATLSVEYDGSRNVDSVSLYQTNSVTGVTSFVATMVNAGDDLYEYNWSPNLDSKYTLYAVAEGNRFSAQSNVLTITVGGDSPEETGN</sequence>
<evidence type="ECO:0000256" key="1">
    <source>
        <dbReference type="ARBA" id="ARBA00022645"/>
    </source>
</evidence>
<dbReference type="Pfam" id="PF00905">
    <property type="entry name" value="Transpeptidase"/>
    <property type="match status" value="1"/>
</dbReference>
<dbReference type="PANTHER" id="PTHR32282:SF15">
    <property type="entry name" value="PENICILLIN-BINDING PROTEIN 1C"/>
    <property type="match status" value="1"/>
</dbReference>
<feature type="transmembrane region" description="Helical" evidence="11">
    <location>
        <begin position="58"/>
        <end position="81"/>
    </location>
</feature>
<proteinExistence type="predicted"/>
<keyword evidence="4" id="KW-0808">Transferase</keyword>
<dbReference type="AlphaFoldDB" id="A0A955L739"/>
<keyword evidence="11" id="KW-0472">Membrane</keyword>
<dbReference type="InterPro" id="IPR012338">
    <property type="entry name" value="Beta-lactam/transpept-like"/>
</dbReference>
<protein>
    <recommendedName>
        <fullName evidence="7">peptidoglycan glycosyltransferase</fullName>
        <ecNumber evidence="7">2.4.99.28</ecNumber>
    </recommendedName>
</protein>
<keyword evidence="1" id="KW-0121">Carboxypeptidase</keyword>
<keyword evidence="11" id="KW-1133">Transmembrane helix</keyword>
<dbReference type="InterPro" id="IPR001264">
    <property type="entry name" value="Glyco_trans_51"/>
</dbReference>
<dbReference type="GO" id="GO:0004180">
    <property type="term" value="F:carboxypeptidase activity"/>
    <property type="evidence" value="ECO:0007669"/>
    <property type="project" value="UniProtKB-KW"/>
</dbReference>
<dbReference type="EMBL" id="JAGQLH010000006">
    <property type="protein sequence ID" value="MCA9385163.1"/>
    <property type="molecule type" value="Genomic_DNA"/>
</dbReference>
<evidence type="ECO:0000256" key="10">
    <source>
        <dbReference type="SAM" id="MobiDB-lite"/>
    </source>
</evidence>
<gene>
    <name evidence="14" type="ORF">KC717_00780</name>
</gene>
<feature type="coiled-coil region" evidence="9">
    <location>
        <begin position="287"/>
        <end position="335"/>
    </location>
</feature>
<organism evidence="14 15">
    <name type="scientific">Candidatus Dojkabacteria bacterium</name>
    <dbReference type="NCBI Taxonomy" id="2099670"/>
    <lineage>
        <taxon>Bacteria</taxon>
        <taxon>Candidatus Dojkabacteria</taxon>
    </lineage>
</organism>
<name>A0A955L739_9BACT</name>
<feature type="domain" description="Penicillin-binding protein transpeptidase" evidence="12">
    <location>
        <begin position="421"/>
        <end position="672"/>
    </location>
</feature>
<dbReference type="GO" id="GO:0008658">
    <property type="term" value="F:penicillin binding"/>
    <property type="evidence" value="ECO:0007669"/>
    <property type="project" value="InterPro"/>
</dbReference>
<evidence type="ECO:0000256" key="7">
    <source>
        <dbReference type="ARBA" id="ARBA00044770"/>
    </source>
</evidence>
<dbReference type="EC" id="2.4.99.28" evidence="7"/>
<evidence type="ECO:0000256" key="6">
    <source>
        <dbReference type="ARBA" id="ARBA00023268"/>
    </source>
</evidence>
<dbReference type="Pfam" id="PF00912">
    <property type="entry name" value="Transgly"/>
    <property type="match status" value="1"/>
</dbReference>
<keyword evidence="6" id="KW-0511">Multifunctional enzyme</keyword>
<dbReference type="Gene3D" id="3.40.710.10">
    <property type="entry name" value="DD-peptidase/beta-lactamase superfamily"/>
    <property type="match status" value="1"/>
</dbReference>
<evidence type="ECO:0000256" key="2">
    <source>
        <dbReference type="ARBA" id="ARBA00022670"/>
    </source>
</evidence>
<evidence type="ECO:0000259" key="13">
    <source>
        <dbReference type="Pfam" id="PF00912"/>
    </source>
</evidence>